<feature type="compositionally biased region" description="Low complexity" evidence="1">
    <location>
        <begin position="18"/>
        <end position="29"/>
    </location>
</feature>
<evidence type="ECO:0000256" key="1">
    <source>
        <dbReference type="SAM" id="MobiDB-lite"/>
    </source>
</evidence>
<accession>A0A2A6BB59</accession>
<protein>
    <submittedName>
        <fullName evidence="2">Uncharacterized protein</fullName>
    </submittedName>
</protein>
<dbReference type="EnsemblMetazoa" id="PPA44593.1">
    <property type="protein sequence ID" value="PPA44593.1"/>
    <property type="gene ID" value="WBGene00282962"/>
</dbReference>
<dbReference type="Proteomes" id="UP000005239">
    <property type="component" value="Unassembled WGS sequence"/>
</dbReference>
<gene>
    <name evidence="2" type="primary">WBGene00282962</name>
</gene>
<keyword evidence="3" id="KW-1185">Reference proteome</keyword>
<reference evidence="2" key="2">
    <citation type="submission" date="2022-06" db="UniProtKB">
        <authorList>
            <consortium name="EnsemblMetazoa"/>
        </authorList>
    </citation>
    <scope>IDENTIFICATION</scope>
    <source>
        <strain evidence="2">PS312</strain>
    </source>
</reference>
<evidence type="ECO:0000313" key="2">
    <source>
        <dbReference type="EnsemblMetazoa" id="PPA44593.1"/>
    </source>
</evidence>
<sequence>MVKPANNRASTAHRPPSRRAATESTSSADDPSETAKENIELEFEIALNTSSVAFPSSSAFPLIFINCTFPSMKPTANRSLLSPLGDVVVEEIASLILLQLNRLEERLERSKVKPVKGEGLLVPLDGGFHLEIGLVADAVVEEVQADLRRGEEIKDQCLKHQDSSAV</sequence>
<organism evidence="2 3">
    <name type="scientific">Pristionchus pacificus</name>
    <name type="common">Parasitic nematode worm</name>
    <dbReference type="NCBI Taxonomy" id="54126"/>
    <lineage>
        <taxon>Eukaryota</taxon>
        <taxon>Metazoa</taxon>
        <taxon>Ecdysozoa</taxon>
        <taxon>Nematoda</taxon>
        <taxon>Chromadorea</taxon>
        <taxon>Rhabditida</taxon>
        <taxon>Rhabditina</taxon>
        <taxon>Diplogasteromorpha</taxon>
        <taxon>Diplogasteroidea</taxon>
        <taxon>Neodiplogasteridae</taxon>
        <taxon>Pristionchus</taxon>
    </lineage>
</organism>
<evidence type="ECO:0000313" key="3">
    <source>
        <dbReference type="Proteomes" id="UP000005239"/>
    </source>
</evidence>
<name>A0A2A6BB59_PRIPA</name>
<feature type="region of interest" description="Disordered" evidence="1">
    <location>
        <begin position="1"/>
        <end position="35"/>
    </location>
</feature>
<accession>A0A8R1Z775</accession>
<reference evidence="3" key="1">
    <citation type="journal article" date="2008" name="Nat. Genet.">
        <title>The Pristionchus pacificus genome provides a unique perspective on nematode lifestyle and parasitism.</title>
        <authorList>
            <person name="Dieterich C."/>
            <person name="Clifton S.W."/>
            <person name="Schuster L.N."/>
            <person name="Chinwalla A."/>
            <person name="Delehaunty K."/>
            <person name="Dinkelacker I."/>
            <person name="Fulton L."/>
            <person name="Fulton R."/>
            <person name="Godfrey J."/>
            <person name="Minx P."/>
            <person name="Mitreva M."/>
            <person name="Roeseler W."/>
            <person name="Tian H."/>
            <person name="Witte H."/>
            <person name="Yang S.P."/>
            <person name="Wilson R.K."/>
            <person name="Sommer R.J."/>
        </authorList>
    </citation>
    <scope>NUCLEOTIDE SEQUENCE [LARGE SCALE GENOMIC DNA]</scope>
    <source>
        <strain evidence="3">PS312</strain>
    </source>
</reference>
<proteinExistence type="predicted"/>
<dbReference type="AlphaFoldDB" id="A0A2A6BB59"/>